<evidence type="ECO:0000259" key="1">
    <source>
        <dbReference type="Pfam" id="PF02627"/>
    </source>
</evidence>
<dbReference type="PANTHER" id="PTHR35446:SF2">
    <property type="entry name" value="CARBOXYMUCONOLACTONE DECARBOXYLASE-LIKE DOMAIN-CONTAINING PROTEIN"/>
    <property type="match status" value="1"/>
</dbReference>
<proteinExistence type="predicted"/>
<reference evidence="2 3" key="1">
    <citation type="submission" date="2018-08" db="EMBL/GenBank/DDBJ databases">
        <title>Acidipila sp. 4G-K13, an acidobacterium isolated from forest soil.</title>
        <authorList>
            <person name="Gao Z.-H."/>
            <person name="Qiu L.-H."/>
        </authorList>
    </citation>
    <scope>NUCLEOTIDE SEQUENCE [LARGE SCALE GENOMIC DNA]</scope>
    <source>
        <strain evidence="2 3">4G-K13</strain>
    </source>
</reference>
<evidence type="ECO:0000313" key="3">
    <source>
        <dbReference type="Proteomes" id="UP000264702"/>
    </source>
</evidence>
<dbReference type="InterPro" id="IPR010195">
    <property type="entry name" value="Uncharacterised_peroxidase-rel"/>
</dbReference>
<accession>A0A372IMB3</accession>
<dbReference type="GO" id="GO:0051920">
    <property type="term" value="F:peroxiredoxin activity"/>
    <property type="evidence" value="ECO:0007669"/>
    <property type="project" value="InterPro"/>
</dbReference>
<organism evidence="2 3">
    <name type="scientific">Paracidobacterium acidisoli</name>
    <dbReference type="NCBI Taxonomy" id="2303751"/>
    <lineage>
        <taxon>Bacteria</taxon>
        <taxon>Pseudomonadati</taxon>
        <taxon>Acidobacteriota</taxon>
        <taxon>Terriglobia</taxon>
        <taxon>Terriglobales</taxon>
        <taxon>Acidobacteriaceae</taxon>
        <taxon>Paracidobacterium</taxon>
    </lineage>
</organism>
<dbReference type="PANTHER" id="PTHR35446">
    <property type="entry name" value="SI:CH211-175M2.5"/>
    <property type="match status" value="1"/>
</dbReference>
<comment type="caution">
    <text evidence="2">The sequence shown here is derived from an EMBL/GenBank/DDBJ whole genome shotgun (WGS) entry which is preliminary data.</text>
</comment>
<feature type="domain" description="Carboxymuconolactone decarboxylase-like" evidence="1">
    <location>
        <begin position="40"/>
        <end position="121"/>
    </location>
</feature>
<name>A0A372IMB3_9BACT</name>
<dbReference type="OrthoDB" id="122912at2"/>
<dbReference type="InterPro" id="IPR003779">
    <property type="entry name" value="CMD-like"/>
</dbReference>
<dbReference type="SUPFAM" id="SSF69118">
    <property type="entry name" value="AhpD-like"/>
    <property type="match status" value="1"/>
</dbReference>
<dbReference type="Gene3D" id="1.20.1290.10">
    <property type="entry name" value="AhpD-like"/>
    <property type="match status" value="1"/>
</dbReference>
<dbReference type="Pfam" id="PF02627">
    <property type="entry name" value="CMD"/>
    <property type="match status" value="1"/>
</dbReference>
<gene>
    <name evidence="2" type="ORF">D0Y96_14780</name>
</gene>
<keyword evidence="3" id="KW-1185">Reference proteome</keyword>
<dbReference type="AlphaFoldDB" id="A0A372IMB3"/>
<protein>
    <submittedName>
        <fullName evidence="2">Carboxymuconolactone decarboxylase</fullName>
    </submittedName>
</protein>
<sequence length="206" mass="23166">MYLREVEANPQPSPYASLIDATKAAGREYWQIWHLFAFRPEVTSPLASFTEGVMRAPSSVSLGLRELIAAYTSWINECQFCWRSHAAVAAELLGSEELVRAVLNDPESSPLPENEKALLRFAAKITTDLPEMNQSDVDTLHAQGWTDEAIYFTILVVSLFNFYNRWVTTSGVHPVSEEAHRSHGKRLALSGYEPKHRLQGMQNTLS</sequence>
<dbReference type="Proteomes" id="UP000264702">
    <property type="component" value="Unassembled WGS sequence"/>
</dbReference>
<dbReference type="InterPro" id="IPR029032">
    <property type="entry name" value="AhpD-like"/>
</dbReference>
<evidence type="ECO:0000313" key="2">
    <source>
        <dbReference type="EMBL" id="RFU15713.1"/>
    </source>
</evidence>
<dbReference type="EMBL" id="QVQT01000005">
    <property type="protein sequence ID" value="RFU15713.1"/>
    <property type="molecule type" value="Genomic_DNA"/>
</dbReference>
<dbReference type="NCBIfam" id="TIGR01926">
    <property type="entry name" value="peroxid_rel"/>
    <property type="match status" value="1"/>
</dbReference>